<dbReference type="EMBL" id="JACEEZ010025786">
    <property type="protein sequence ID" value="KAG0697476.1"/>
    <property type="molecule type" value="Genomic_DNA"/>
</dbReference>
<dbReference type="AlphaFoldDB" id="A0A8J8WMW8"/>
<protein>
    <submittedName>
        <fullName evidence="2">Uncharacterized protein</fullName>
    </submittedName>
</protein>
<sequence length="227" mass="25119">MSTLIWPGKKGWPPPRAKGANYGLPFKYFGGELPVGERRGALSGGWARLPNHAQMGRGLPLFKLPKHYSVGMAHTLNPIAPPTSRLWPSGTRGPLAPFTKGCRKGPGGLGETRRTGLWIRLPDGPCPPPPLHQLVRHLTRPRGRHQGPYVREVKDVGTKEEGSLRKEGEVDKFPPALQYPPSLRFRRQEEVEETSSSPGGLEKKWWETPQSPQTRSPPPQECLAGPF</sequence>
<organism evidence="2 3">
    <name type="scientific">Chionoecetes opilio</name>
    <name type="common">Atlantic snow crab</name>
    <name type="synonym">Cancer opilio</name>
    <dbReference type="NCBI Taxonomy" id="41210"/>
    <lineage>
        <taxon>Eukaryota</taxon>
        <taxon>Metazoa</taxon>
        <taxon>Ecdysozoa</taxon>
        <taxon>Arthropoda</taxon>
        <taxon>Crustacea</taxon>
        <taxon>Multicrustacea</taxon>
        <taxon>Malacostraca</taxon>
        <taxon>Eumalacostraca</taxon>
        <taxon>Eucarida</taxon>
        <taxon>Decapoda</taxon>
        <taxon>Pleocyemata</taxon>
        <taxon>Brachyura</taxon>
        <taxon>Eubrachyura</taxon>
        <taxon>Majoidea</taxon>
        <taxon>Majidae</taxon>
        <taxon>Chionoecetes</taxon>
    </lineage>
</organism>
<gene>
    <name evidence="2" type="ORF">GWK47_026327</name>
</gene>
<comment type="caution">
    <text evidence="2">The sequence shown here is derived from an EMBL/GenBank/DDBJ whole genome shotgun (WGS) entry which is preliminary data.</text>
</comment>
<reference evidence="2" key="1">
    <citation type="submission" date="2020-07" db="EMBL/GenBank/DDBJ databases">
        <title>The High-quality genome of the commercially important snow crab, Chionoecetes opilio.</title>
        <authorList>
            <person name="Jeong J.-H."/>
            <person name="Ryu S."/>
        </authorList>
    </citation>
    <scope>NUCLEOTIDE SEQUENCE</scope>
    <source>
        <strain evidence="2">MADBK_172401_WGS</strain>
        <tissue evidence="2">Digestive gland</tissue>
    </source>
</reference>
<keyword evidence="3" id="KW-1185">Reference proteome</keyword>
<accession>A0A8J8WMW8</accession>
<evidence type="ECO:0000256" key="1">
    <source>
        <dbReference type="SAM" id="MobiDB-lite"/>
    </source>
</evidence>
<evidence type="ECO:0000313" key="3">
    <source>
        <dbReference type="Proteomes" id="UP000770661"/>
    </source>
</evidence>
<feature type="compositionally biased region" description="Basic and acidic residues" evidence="1">
    <location>
        <begin position="155"/>
        <end position="172"/>
    </location>
</feature>
<dbReference type="Proteomes" id="UP000770661">
    <property type="component" value="Unassembled WGS sequence"/>
</dbReference>
<name>A0A8J8WMW8_CHIOP</name>
<evidence type="ECO:0000313" key="2">
    <source>
        <dbReference type="EMBL" id="KAG0697476.1"/>
    </source>
</evidence>
<proteinExistence type="predicted"/>
<feature type="region of interest" description="Disordered" evidence="1">
    <location>
        <begin position="155"/>
        <end position="227"/>
    </location>
</feature>